<dbReference type="AlphaFoldDB" id="G2YJ65"/>
<proteinExistence type="predicted"/>
<gene>
    <name evidence="1" type="ORF">BofuT4_uP020580.1</name>
</gene>
<dbReference type="InParanoid" id="G2YJ65"/>
<dbReference type="Proteomes" id="UP000008177">
    <property type="component" value="Unplaced contigs"/>
</dbReference>
<evidence type="ECO:0000313" key="1">
    <source>
        <dbReference type="EMBL" id="CCD51752.1"/>
    </source>
</evidence>
<evidence type="ECO:0000313" key="2">
    <source>
        <dbReference type="Proteomes" id="UP000008177"/>
    </source>
</evidence>
<accession>G2YJ65</accession>
<protein>
    <submittedName>
        <fullName evidence="1">Uncharacterized protein</fullName>
    </submittedName>
</protein>
<dbReference type="EMBL" id="FQ790337">
    <property type="protein sequence ID" value="CCD51752.1"/>
    <property type="molecule type" value="Genomic_DNA"/>
</dbReference>
<dbReference type="HOGENOM" id="CLU_2721941_0_0_1"/>
<organism evidence="1 2">
    <name type="scientific">Botryotinia fuckeliana (strain T4)</name>
    <name type="common">Noble rot fungus</name>
    <name type="synonym">Botrytis cinerea</name>
    <dbReference type="NCBI Taxonomy" id="999810"/>
    <lineage>
        <taxon>Eukaryota</taxon>
        <taxon>Fungi</taxon>
        <taxon>Dikarya</taxon>
        <taxon>Ascomycota</taxon>
        <taxon>Pezizomycotina</taxon>
        <taxon>Leotiomycetes</taxon>
        <taxon>Helotiales</taxon>
        <taxon>Sclerotiniaceae</taxon>
        <taxon>Botrytis</taxon>
    </lineage>
</organism>
<reference evidence="2" key="1">
    <citation type="journal article" date="2011" name="PLoS Genet.">
        <title>Genomic analysis of the necrotrophic fungal pathogens Sclerotinia sclerotiorum and Botrytis cinerea.</title>
        <authorList>
            <person name="Amselem J."/>
            <person name="Cuomo C.A."/>
            <person name="van Kan J.A."/>
            <person name="Viaud M."/>
            <person name="Benito E.P."/>
            <person name="Couloux A."/>
            <person name="Coutinho P.M."/>
            <person name="de Vries R.P."/>
            <person name="Dyer P.S."/>
            <person name="Fillinger S."/>
            <person name="Fournier E."/>
            <person name="Gout L."/>
            <person name="Hahn M."/>
            <person name="Kohn L."/>
            <person name="Lapalu N."/>
            <person name="Plummer K.M."/>
            <person name="Pradier J.M."/>
            <person name="Quevillon E."/>
            <person name="Sharon A."/>
            <person name="Simon A."/>
            <person name="ten Have A."/>
            <person name="Tudzynski B."/>
            <person name="Tudzynski P."/>
            <person name="Wincker P."/>
            <person name="Andrew M."/>
            <person name="Anthouard V."/>
            <person name="Beever R.E."/>
            <person name="Beffa R."/>
            <person name="Benoit I."/>
            <person name="Bouzid O."/>
            <person name="Brault B."/>
            <person name="Chen Z."/>
            <person name="Choquer M."/>
            <person name="Collemare J."/>
            <person name="Cotton P."/>
            <person name="Danchin E.G."/>
            <person name="Da Silva C."/>
            <person name="Gautier A."/>
            <person name="Giraud C."/>
            <person name="Giraud T."/>
            <person name="Gonzalez C."/>
            <person name="Grossetete S."/>
            <person name="Guldener U."/>
            <person name="Henrissat B."/>
            <person name="Howlett B.J."/>
            <person name="Kodira C."/>
            <person name="Kretschmer M."/>
            <person name="Lappartient A."/>
            <person name="Leroch M."/>
            <person name="Levis C."/>
            <person name="Mauceli E."/>
            <person name="Neuveglise C."/>
            <person name="Oeser B."/>
            <person name="Pearson M."/>
            <person name="Poulain J."/>
            <person name="Poussereau N."/>
            <person name="Quesneville H."/>
            <person name="Rascle C."/>
            <person name="Schumacher J."/>
            <person name="Segurens B."/>
            <person name="Sexton A."/>
            <person name="Silva E."/>
            <person name="Sirven C."/>
            <person name="Soanes D.M."/>
            <person name="Talbot N.J."/>
            <person name="Templeton M."/>
            <person name="Yandava C."/>
            <person name="Yarden O."/>
            <person name="Zeng Q."/>
            <person name="Rollins J.A."/>
            <person name="Lebrun M.H."/>
            <person name="Dickman M."/>
        </authorList>
    </citation>
    <scope>NUCLEOTIDE SEQUENCE [LARGE SCALE GENOMIC DNA]</scope>
    <source>
        <strain evidence="2">T4</strain>
    </source>
</reference>
<name>G2YJ65_BOTF4</name>
<sequence>MTRSLANSQFPIRLLEPLVPGGFHLLLALHDLRPIDSSPPPAQYIRASFSQARERNSLDPLVSRLIALAQPD</sequence>